<keyword evidence="4" id="KW-1185">Reference proteome</keyword>
<accession>A0A365YHU6</accession>
<comment type="caution">
    <text evidence="3">The sequence shown here is derived from an EMBL/GenBank/DDBJ whole genome shotgun (WGS) entry which is preliminary data.</text>
</comment>
<evidence type="ECO:0000313" key="3">
    <source>
        <dbReference type="EMBL" id="RBM01603.1"/>
    </source>
</evidence>
<dbReference type="Proteomes" id="UP000477543">
    <property type="component" value="Unassembled WGS sequence"/>
</dbReference>
<dbReference type="PANTHER" id="PTHR37694:SF1">
    <property type="entry name" value="SLR8022 PROTEIN"/>
    <property type="match status" value="1"/>
</dbReference>
<protein>
    <recommendedName>
        <fullName evidence="1">Cupin type-2 domain-containing protein</fullName>
    </recommendedName>
</protein>
<dbReference type="SUPFAM" id="SSF51182">
    <property type="entry name" value="RmlC-like cupins"/>
    <property type="match status" value="1"/>
</dbReference>
<dbReference type="Gene3D" id="2.60.120.10">
    <property type="entry name" value="Jelly Rolls"/>
    <property type="match status" value="1"/>
</dbReference>
<reference evidence="2 5" key="2">
    <citation type="submission" date="2020-01" db="EMBL/GenBank/DDBJ databases">
        <title>Glutamicibacter soli M275.</title>
        <authorList>
            <person name="Meng X."/>
        </authorList>
    </citation>
    <scope>NUCLEOTIDE SEQUENCE [LARGE SCALE GENOMIC DNA]</scope>
    <source>
        <strain evidence="2 5">M275</strain>
    </source>
</reference>
<name>A0A365YHU6_9MICC</name>
<gene>
    <name evidence="3" type="ORF">C1H84_07080</name>
    <name evidence="2" type="ORF">GT020_03025</name>
</gene>
<dbReference type="EMBL" id="WYDN01000002">
    <property type="protein sequence ID" value="NAZ15041.1"/>
    <property type="molecule type" value="Genomic_DNA"/>
</dbReference>
<feature type="domain" description="Cupin type-2" evidence="1">
    <location>
        <begin position="53"/>
        <end position="108"/>
    </location>
</feature>
<dbReference type="RefSeq" id="WP_052772483.1">
    <property type="nucleotide sequence ID" value="NZ_CM125969.1"/>
</dbReference>
<dbReference type="InterPro" id="IPR011051">
    <property type="entry name" value="RmlC_Cupin_sf"/>
</dbReference>
<dbReference type="EMBL" id="POAF01000003">
    <property type="protein sequence ID" value="RBM01603.1"/>
    <property type="molecule type" value="Genomic_DNA"/>
</dbReference>
<evidence type="ECO:0000259" key="1">
    <source>
        <dbReference type="Pfam" id="PF07883"/>
    </source>
</evidence>
<evidence type="ECO:0000313" key="5">
    <source>
        <dbReference type="Proteomes" id="UP000477543"/>
    </source>
</evidence>
<evidence type="ECO:0000313" key="2">
    <source>
        <dbReference type="EMBL" id="NAZ15041.1"/>
    </source>
</evidence>
<dbReference type="CDD" id="cd02230">
    <property type="entry name" value="cupin_HP0902-like"/>
    <property type="match status" value="1"/>
</dbReference>
<dbReference type="Pfam" id="PF07883">
    <property type="entry name" value="Cupin_2"/>
    <property type="match status" value="1"/>
</dbReference>
<dbReference type="AlphaFoldDB" id="A0A365YHU6"/>
<dbReference type="PANTHER" id="PTHR37694">
    <property type="entry name" value="SLR8022 PROTEIN"/>
    <property type="match status" value="1"/>
</dbReference>
<proteinExistence type="predicted"/>
<dbReference type="Proteomes" id="UP000252167">
    <property type="component" value="Unassembled WGS sequence"/>
</dbReference>
<sequence>MSQNTSDASDSVLIARTIQDYAERNPIKPGKYAAKRIFAGEKAQITEIAFDAGVELPDHMARTPIIVQVISGEVDFTVGGATSTLGIGGSIFVEANVLHAVYAAQQARITVTFLSS</sequence>
<organism evidence="3 4">
    <name type="scientific">Glutamicibacter soli</name>
    <dbReference type="NCBI Taxonomy" id="453836"/>
    <lineage>
        <taxon>Bacteria</taxon>
        <taxon>Bacillati</taxon>
        <taxon>Actinomycetota</taxon>
        <taxon>Actinomycetes</taxon>
        <taxon>Micrococcales</taxon>
        <taxon>Micrococcaceae</taxon>
        <taxon>Glutamicibacter</taxon>
    </lineage>
</organism>
<reference evidence="3 4" key="1">
    <citation type="submission" date="2018-01" db="EMBL/GenBank/DDBJ databases">
        <title>Glutamicibacter soli strain NHPC-3 Whole genome sequence and assembly.</title>
        <authorList>
            <person name="Choudhury P."/>
            <person name="Gupta D."/>
            <person name="Sengupta K."/>
            <person name="Jawed A."/>
            <person name="Sultana N."/>
            <person name="Saha P."/>
        </authorList>
    </citation>
    <scope>NUCLEOTIDE SEQUENCE [LARGE SCALE GENOMIC DNA]</scope>
    <source>
        <strain evidence="3 4">NHPC-3</strain>
    </source>
</reference>
<dbReference type="InterPro" id="IPR013096">
    <property type="entry name" value="Cupin_2"/>
</dbReference>
<evidence type="ECO:0000313" key="4">
    <source>
        <dbReference type="Proteomes" id="UP000252167"/>
    </source>
</evidence>
<dbReference type="InterPro" id="IPR014710">
    <property type="entry name" value="RmlC-like_jellyroll"/>
</dbReference>